<feature type="region of interest" description="Disordered" evidence="1">
    <location>
        <begin position="15"/>
        <end position="52"/>
    </location>
</feature>
<dbReference type="PANTHER" id="PTHR33526">
    <property type="entry name" value="OS07G0123800 PROTEIN"/>
    <property type="match status" value="1"/>
</dbReference>
<name>A0A2P2PKC7_RHIMU</name>
<dbReference type="PANTHER" id="PTHR33526:SF13">
    <property type="entry name" value="TYROSINE-PROTEIN PHOSPHATASE 3-LIKE"/>
    <property type="match status" value="1"/>
</dbReference>
<evidence type="ECO:0000256" key="1">
    <source>
        <dbReference type="SAM" id="MobiDB-lite"/>
    </source>
</evidence>
<evidence type="ECO:0000313" key="2">
    <source>
        <dbReference type="EMBL" id="MBX55187.1"/>
    </source>
</evidence>
<accession>A0A2P2PKC7</accession>
<dbReference type="EMBL" id="GGEC01074703">
    <property type="protein sequence ID" value="MBX55187.1"/>
    <property type="molecule type" value="Transcribed_RNA"/>
</dbReference>
<dbReference type="AlphaFoldDB" id="A0A2P2PKC7"/>
<reference evidence="2" key="1">
    <citation type="submission" date="2018-02" db="EMBL/GenBank/DDBJ databases">
        <title>Rhizophora mucronata_Transcriptome.</title>
        <authorList>
            <person name="Meera S.P."/>
            <person name="Sreeshan A."/>
            <person name="Augustine A."/>
        </authorList>
    </citation>
    <scope>NUCLEOTIDE SEQUENCE</scope>
    <source>
        <tissue evidence="2">Leaf</tissue>
    </source>
</reference>
<organism evidence="2">
    <name type="scientific">Rhizophora mucronata</name>
    <name type="common">Asiatic mangrove</name>
    <dbReference type="NCBI Taxonomy" id="61149"/>
    <lineage>
        <taxon>Eukaryota</taxon>
        <taxon>Viridiplantae</taxon>
        <taxon>Streptophyta</taxon>
        <taxon>Embryophyta</taxon>
        <taxon>Tracheophyta</taxon>
        <taxon>Spermatophyta</taxon>
        <taxon>Magnoliopsida</taxon>
        <taxon>eudicotyledons</taxon>
        <taxon>Gunneridae</taxon>
        <taxon>Pentapetalae</taxon>
        <taxon>rosids</taxon>
        <taxon>fabids</taxon>
        <taxon>Malpighiales</taxon>
        <taxon>Rhizophoraceae</taxon>
        <taxon>Rhizophora</taxon>
    </lineage>
</organism>
<proteinExistence type="predicted"/>
<sequence length="71" mass="7829">MEMYESMQKMLRKSLQVGSDQALPKSTSVGMGFMGRIDEESPSDFEEAGVNKGKAYPRSRSYAVANRSAGF</sequence>
<feature type="compositionally biased region" description="Polar residues" evidence="1">
    <location>
        <begin position="16"/>
        <end position="29"/>
    </location>
</feature>
<protein>
    <submittedName>
        <fullName evidence="2">Uncharacterized protein</fullName>
    </submittedName>
</protein>